<reference evidence="1" key="1">
    <citation type="journal article" date="2014" name="Int. J. Syst. Evol. Microbiol.">
        <title>Complete genome sequence of Corynebacterium casei LMG S-19264T (=DSM 44701T), isolated from a smear-ripened cheese.</title>
        <authorList>
            <consortium name="US DOE Joint Genome Institute (JGI-PGF)"/>
            <person name="Walter F."/>
            <person name="Albersmeier A."/>
            <person name="Kalinowski J."/>
            <person name="Ruckert C."/>
        </authorList>
    </citation>
    <scope>NUCLEOTIDE SEQUENCE</scope>
    <source>
        <strain evidence="1">KCTC 22164</strain>
    </source>
</reference>
<evidence type="ECO:0000313" key="2">
    <source>
        <dbReference type="Proteomes" id="UP000631300"/>
    </source>
</evidence>
<reference evidence="1" key="2">
    <citation type="submission" date="2020-09" db="EMBL/GenBank/DDBJ databases">
        <authorList>
            <person name="Sun Q."/>
            <person name="Kim S."/>
        </authorList>
    </citation>
    <scope>NUCLEOTIDE SEQUENCE</scope>
    <source>
        <strain evidence="1">KCTC 22164</strain>
    </source>
</reference>
<keyword evidence="2" id="KW-1185">Reference proteome</keyword>
<gene>
    <name evidence="1" type="ORF">GCM10007391_27360</name>
</gene>
<dbReference type="Proteomes" id="UP000631300">
    <property type="component" value="Unassembled WGS sequence"/>
</dbReference>
<accession>A0A918JNM0</accession>
<sequence>MRKWLVPITGNHQVLYNLNNWLESPDFCIYEDSEDHLGDAYFLESVHLNGATDINQVISKLKGLLELINGAVAIHWGFDNARSNHQLSFDELYFTDEDFPRESDYSLATPRPRIHEVPPSSPFSVKIPLESQLNSCKDLISARVRMAENSDAVRYLLRQAASGFDWRNLYAIWDTVCYYCGGEKAAVKNLKVDANKKSAFTGTANSFSVLGPEARHGEKGWKVPNNLMTLVEANDFIHELTVTFLKKYHCVKCHEQNLVEKIRLKNELV</sequence>
<dbReference type="AlphaFoldDB" id="A0A918JNM0"/>
<dbReference type="EMBL" id="BMXP01000007">
    <property type="protein sequence ID" value="GGW91508.1"/>
    <property type="molecule type" value="Genomic_DNA"/>
</dbReference>
<protein>
    <submittedName>
        <fullName evidence="1">Uncharacterized protein</fullName>
    </submittedName>
</protein>
<comment type="caution">
    <text evidence="1">The sequence shown here is derived from an EMBL/GenBank/DDBJ whole genome shotgun (WGS) entry which is preliminary data.</text>
</comment>
<evidence type="ECO:0000313" key="1">
    <source>
        <dbReference type="EMBL" id="GGW91508.1"/>
    </source>
</evidence>
<organism evidence="1 2">
    <name type="scientific">Alteromonas halophila</name>
    <dbReference type="NCBI Taxonomy" id="516698"/>
    <lineage>
        <taxon>Bacteria</taxon>
        <taxon>Pseudomonadati</taxon>
        <taxon>Pseudomonadota</taxon>
        <taxon>Gammaproteobacteria</taxon>
        <taxon>Alteromonadales</taxon>
        <taxon>Alteromonadaceae</taxon>
        <taxon>Alteromonas/Salinimonas group</taxon>
        <taxon>Alteromonas</taxon>
    </lineage>
</organism>
<proteinExistence type="predicted"/>
<name>A0A918JNM0_9ALTE</name>
<dbReference type="RefSeq" id="WP_189407361.1">
    <property type="nucleotide sequence ID" value="NZ_BMXP01000007.1"/>
</dbReference>